<accession>A0ABP0TCL3</accession>
<feature type="transmembrane region" description="Helical" evidence="9">
    <location>
        <begin position="120"/>
        <end position="138"/>
    </location>
</feature>
<dbReference type="Pfam" id="PF00083">
    <property type="entry name" value="Sugar_tr"/>
    <property type="match status" value="1"/>
</dbReference>
<dbReference type="InterPro" id="IPR004738">
    <property type="entry name" value="Phos_permease"/>
</dbReference>
<keyword evidence="2" id="KW-0813">Transport</keyword>
<dbReference type="Proteomes" id="UP001497512">
    <property type="component" value="Chromosome 1"/>
</dbReference>
<dbReference type="PANTHER" id="PTHR24064">
    <property type="entry name" value="SOLUTE CARRIER FAMILY 22 MEMBER"/>
    <property type="match status" value="1"/>
</dbReference>
<evidence type="ECO:0000256" key="9">
    <source>
        <dbReference type="SAM" id="Phobius"/>
    </source>
</evidence>
<protein>
    <recommendedName>
        <fullName evidence="10">Major facilitator superfamily (MFS) profile domain-containing protein</fullName>
    </recommendedName>
</protein>
<dbReference type="CDD" id="cd17364">
    <property type="entry name" value="MFS_PhT"/>
    <property type="match status" value="1"/>
</dbReference>
<keyword evidence="12" id="KW-1185">Reference proteome</keyword>
<feature type="transmembrane region" description="Helical" evidence="9">
    <location>
        <begin position="208"/>
        <end position="227"/>
    </location>
</feature>
<keyword evidence="7 9" id="KW-0472">Membrane</keyword>
<evidence type="ECO:0000256" key="4">
    <source>
        <dbReference type="ARBA" id="ARBA00022692"/>
    </source>
</evidence>
<dbReference type="InterPro" id="IPR020846">
    <property type="entry name" value="MFS_dom"/>
</dbReference>
<evidence type="ECO:0000256" key="6">
    <source>
        <dbReference type="ARBA" id="ARBA00022989"/>
    </source>
</evidence>
<evidence type="ECO:0000256" key="7">
    <source>
        <dbReference type="ARBA" id="ARBA00023136"/>
    </source>
</evidence>
<evidence type="ECO:0000256" key="5">
    <source>
        <dbReference type="ARBA" id="ARBA00022847"/>
    </source>
</evidence>
<feature type="transmembrane region" description="Helical" evidence="9">
    <location>
        <begin position="20"/>
        <end position="44"/>
    </location>
</feature>
<dbReference type="NCBIfam" id="TIGR00887">
    <property type="entry name" value="2A0109"/>
    <property type="match status" value="1"/>
</dbReference>
<comment type="similarity">
    <text evidence="8">Belongs to the major facilitator superfamily. Phosphate:H(+) symporter (TC 2.A.1.9) family.</text>
</comment>
<dbReference type="EMBL" id="OZ019893">
    <property type="protein sequence ID" value="CAK9192517.1"/>
    <property type="molecule type" value="Genomic_DNA"/>
</dbReference>
<dbReference type="InterPro" id="IPR036259">
    <property type="entry name" value="MFS_trans_sf"/>
</dbReference>
<evidence type="ECO:0000256" key="1">
    <source>
        <dbReference type="ARBA" id="ARBA00004141"/>
    </source>
</evidence>
<feature type="transmembrane region" description="Helical" evidence="9">
    <location>
        <begin position="95"/>
        <end position="114"/>
    </location>
</feature>
<name>A0ABP0TCL3_9BRYO</name>
<evidence type="ECO:0000313" key="12">
    <source>
        <dbReference type="Proteomes" id="UP001497512"/>
    </source>
</evidence>
<proteinExistence type="inferred from homology"/>
<keyword evidence="3" id="KW-0592">Phosphate transport</keyword>
<sequence>MDVLAALDKAKTQWYHFSTIVIAGLGFFTDACDLFCISTITRLLGRIYYYDPTSANPGTLPPNVSAALNGVALCGTLCGQLFFGWMGDRLGRKKVYGYTLLLMILTSIASALSFGRTAKAVMTTLCFFRFWLGFGIGGDYPLSATIMSEYANKKTRGAFIAAVFAMQGFGILTGATLSIILSAIFMHYLPRPPFDVDPVQSTPDQADYVWRIIFALGAVPAALTFHYRMKMPETARYTALVAHNNKRAAIDMARVLQVDLTGIVDVNPMLHREFEYGLFSKDFAKKHGLQLLGTTSTWFLLDIAFYSQNLFQKDVFSAVGWLPAAATMSALEELFRVSRAQALIALFSTVPGYWFTVAFVDILGRWKIQLSGFFFMTLFMFILTFSYNDLRGTPCETNPLQLCGGNHILFIILYALTFFFANFGPNVTTFIVPAELFPARLRSTCHGISAAAGKAGAILGAFGFLYAAQGQHEGEPEPGYSQGIGLKNTFLVLSLINVLGFFMTFLVPETKGRSLEELSGENNNASFSGVFPEDLVKHASPAH</sequence>
<evidence type="ECO:0000259" key="10">
    <source>
        <dbReference type="PROSITE" id="PS50850"/>
    </source>
</evidence>
<feature type="transmembrane region" description="Helical" evidence="9">
    <location>
        <begin position="159"/>
        <end position="188"/>
    </location>
</feature>
<feature type="transmembrane region" description="Helical" evidence="9">
    <location>
        <begin position="444"/>
        <end position="468"/>
    </location>
</feature>
<feature type="transmembrane region" description="Helical" evidence="9">
    <location>
        <begin position="408"/>
        <end position="432"/>
    </location>
</feature>
<comment type="subcellular location">
    <subcellularLocation>
        <location evidence="1">Membrane</location>
        <topology evidence="1">Multi-pass membrane protein</topology>
    </subcellularLocation>
</comment>
<organism evidence="11 12">
    <name type="scientific">Sphagnum troendelagicum</name>
    <dbReference type="NCBI Taxonomy" id="128251"/>
    <lineage>
        <taxon>Eukaryota</taxon>
        <taxon>Viridiplantae</taxon>
        <taxon>Streptophyta</taxon>
        <taxon>Embryophyta</taxon>
        <taxon>Bryophyta</taxon>
        <taxon>Sphagnophytina</taxon>
        <taxon>Sphagnopsida</taxon>
        <taxon>Sphagnales</taxon>
        <taxon>Sphagnaceae</taxon>
        <taxon>Sphagnum</taxon>
    </lineage>
</organism>
<dbReference type="InterPro" id="IPR005828">
    <property type="entry name" value="MFS_sugar_transport-like"/>
</dbReference>
<dbReference type="SUPFAM" id="SSF103473">
    <property type="entry name" value="MFS general substrate transporter"/>
    <property type="match status" value="1"/>
</dbReference>
<dbReference type="PROSITE" id="PS50850">
    <property type="entry name" value="MFS"/>
    <property type="match status" value="1"/>
</dbReference>
<evidence type="ECO:0000256" key="2">
    <source>
        <dbReference type="ARBA" id="ARBA00022448"/>
    </source>
</evidence>
<gene>
    <name evidence="11" type="ORF">CSSPTR1EN2_LOCUS1930</name>
</gene>
<evidence type="ECO:0000256" key="3">
    <source>
        <dbReference type="ARBA" id="ARBA00022592"/>
    </source>
</evidence>
<feature type="transmembrane region" description="Helical" evidence="9">
    <location>
        <begin position="488"/>
        <end position="507"/>
    </location>
</feature>
<keyword evidence="4 9" id="KW-0812">Transmembrane</keyword>
<keyword evidence="5" id="KW-0769">Symport</keyword>
<evidence type="ECO:0000256" key="8">
    <source>
        <dbReference type="ARBA" id="ARBA00044504"/>
    </source>
</evidence>
<reference evidence="11 12" key="1">
    <citation type="submission" date="2024-02" db="EMBL/GenBank/DDBJ databases">
        <authorList>
            <consortium name="ELIXIR-Norway"/>
            <consortium name="Elixir Norway"/>
        </authorList>
    </citation>
    <scope>NUCLEOTIDE SEQUENCE [LARGE SCALE GENOMIC DNA]</scope>
</reference>
<dbReference type="Gene3D" id="1.20.1250.20">
    <property type="entry name" value="MFS general substrate transporter like domains"/>
    <property type="match status" value="1"/>
</dbReference>
<feature type="transmembrane region" description="Helical" evidence="9">
    <location>
        <begin position="370"/>
        <end position="388"/>
    </location>
</feature>
<feature type="domain" description="Major facilitator superfamily (MFS) profile" evidence="10">
    <location>
        <begin position="19"/>
        <end position="512"/>
    </location>
</feature>
<evidence type="ECO:0000313" key="11">
    <source>
        <dbReference type="EMBL" id="CAK9192517.1"/>
    </source>
</evidence>
<feature type="transmembrane region" description="Helical" evidence="9">
    <location>
        <begin position="342"/>
        <end position="363"/>
    </location>
</feature>
<keyword evidence="6 9" id="KW-1133">Transmembrane helix</keyword>